<dbReference type="PANTHER" id="PTHR37326">
    <property type="entry name" value="BLL3975 PROTEIN"/>
    <property type="match status" value="1"/>
</dbReference>
<evidence type="ECO:0000256" key="1">
    <source>
        <dbReference type="ARBA" id="ARBA00001947"/>
    </source>
</evidence>
<evidence type="ECO:0000256" key="3">
    <source>
        <dbReference type="ARBA" id="ARBA00022801"/>
    </source>
</evidence>
<evidence type="ECO:0000313" key="7">
    <source>
        <dbReference type="EMBL" id="MBW2961610.1"/>
    </source>
</evidence>
<evidence type="ECO:0000313" key="8">
    <source>
        <dbReference type="Proteomes" id="UP000719267"/>
    </source>
</evidence>
<keyword evidence="4" id="KW-0862">Zinc</keyword>
<sequence length="345" mass="38435">MRKYFLLLFIISFFSISAQNSFEFEGKKLTPGSKERFLIPVQYQENLTTHIPVTVINGRNSGPVLGITAGVHGSEYVPIMAARAFANEVDPKEISGTIILVNITNLASFLERSVRVNPIDRKNINRSFPGNMEGSVSEKIAAIISSKIIARSDYFIDLHAGDANNDLMAYAGYYNYDYKKEVSKKSLGLAKALGFDIIVQFGNTNKIEGKSTYCSREAFMRGIPAADIECGRKGLIEPQNVERIKSGLSNVLKHLEISTGEAFYPKENLIVSKRESVNSNYDGFFQSKIKSGQYLKKGMKIGEVTDFFGETLEEIYAPCDGFVLYKSYNPPIKKDQILFSIAVTD</sequence>
<keyword evidence="2" id="KW-0479">Metal-binding</keyword>
<evidence type="ECO:0000256" key="2">
    <source>
        <dbReference type="ARBA" id="ARBA00022723"/>
    </source>
</evidence>
<evidence type="ECO:0000259" key="6">
    <source>
        <dbReference type="Pfam" id="PF24827"/>
    </source>
</evidence>
<keyword evidence="5" id="KW-0732">Signal</keyword>
<dbReference type="PIRSF" id="PIRSF039012">
    <property type="entry name" value="ASP"/>
    <property type="match status" value="1"/>
</dbReference>
<keyword evidence="3" id="KW-0378">Hydrolase</keyword>
<accession>A0ABS6W175</accession>
<dbReference type="Proteomes" id="UP000719267">
    <property type="component" value="Unassembled WGS sequence"/>
</dbReference>
<dbReference type="EMBL" id="JAHWDF010000006">
    <property type="protein sequence ID" value="MBW2961610.1"/>
    <property type="molecule type" value="Genomic_DNA"/>
</dbReference>
<comment type="caution">
    <text evidence="7">The sequence shown here is derived from an EMBL/GenBank/DDBJ whole genome shotgun (WGS) entry which is preliminary data.</text>
</comment>
<dbReference type="InterPro" id="IPR053138">
    <property type="entry name" value="N-alpha-Ac-DABA_deacetylase"/>
</dbReference>
<evidence type="ECO:0000256" key="4">
    <source>
        <dbReference type="ARBA" id="ARBA00022833"/>
    </source>
</evidence>
<name>A0ABS6W175_9FLAO</name>
<protein>
    <submittedName>
        <fullName evidence="7">Succinylglutamate desuccinylase/aspartoacylase family protein</fullName>
    </submittedName>
</protein>
<feature type="chain" id="PRO_5046465424" evidence="5">
    <location>
        <begin position="19"/>
        <end position="345"/>
    </location>
</feature>
<feature type="signal peptide" evidence="5">
    <location>
        <begin position="1"/>
        <end position="18"/>
    </location>
</feature>
<gene>
    <name evidence="7" type="ORF">KW502_07345</name>
</gene>
<dbReference type="InterPro" id="IPR043795">
    <property type="entry name" value="N-alpha-Ac-DABA-like"/>
</dbReference>
<dbReference type="PANTHER" id="PTHR37326:SF1">
    <property type="entry name" value="BLL3975 PROTEIN"/>
    <property type="match status" value="1"/>
</dbReference>
<keyword evidence="8" id="KW-1185">Reference proteome</keyword>
<dbReference type="Pfam" id="PF24827">
    <property type="entry name" value="AstE_AspA_cat"/>
    <property type="match status" value="1"/>
</dbReference>
<evidence type="ECO:0000256" key="5">
    <source>
        <dbReference type="SAM" id="SignalP"/>
    </source>
</evidence>
<comment type="cofactor">
    <cofactor evidence="1">
        <name>Zn(2+)</name>
        <dbReference type="ChEBI" id="CHEBI:29105"/>
    </cofactor>
</comment>
<organism evidence="7 8">
    <name type="scientific">Mesonia aestuariivivens</name>
    <dbReference type="NCBI Taxonomy" id="2796128"/>
    <lineage>
        <taxon>Bacteria</taxon>
        <taxon>Pseudomonadati</taxon>
        <taxon>Bacteroidota</taxon>
        <taxon>Flavobacteriia</taxon>
        <taxon>Flavobacteriales</taxon>
        <taxon>Flavobacteriaceae</taxon>
        <taxon>Mesonia</taxon>
    </lineage>
</organism>
<feature type="domain" description="Succinylglutamate desuccinylase/Aspartoacylase catalytic" evidence="6">
    <location>
        <begin position="62"/>
        <end position="255"/>
    </location>
</feature>
<proteinExistence type="predicted"/>
<dbReference type="InterPro" id="IPR055438">
    <property type="entry name" value="AstE_AspA_cat"/>
</dbReference>
<reference evidence="7 8" key="1">
    <citation type="submission" date="2021-07" db="EMBL/GenBank/DDBJ databases">
        <title>Mesonia aestuariivivens sp. nov., isolated from a tidal flat.</title>
        <authorList>
            <person name="Kim Y.-O."/>
            <person name="Yoon J.-H."/>
        </authorList>
    </citation>
    <scope>NUCLEOTIDE SEQUENCE [LARGE SCALE GENOMIC DNA]</scope>
    <source>
        <strain evidence="7 8">JHPTF-M18</strain>
    </source>
</reference>
<dbReference type="RefSeq" id="WP_219039900.1">
    <property type="nucleotide sequence ID" value="NZ_JAHWDF010000006.1"/>
</dbReference>